<proteinExistence type="predicted"/>
<protein>
    <recommendedName>
        <fullName evidence="3">Maturase K</fullName>
    </recommendedName>
</protein>
<gene>
    <name evidence="1" type="ORF">ILEXP_LOCUS15682</name>
</gene>
<evidence type="ECO:0000313" key="2">
    <source>
        <dbReference type="Proteomes" id="UP001642360"/>
    </source>
</evidence>
<reference evidence="1 2" key="1">
    <citation type="submission" date="2024-02" db="EMBL/GenBank/DDBJ databases">
        <authorList>
            <person name="Vignale AGUSTIN F."/>
            <person name="Sosa J E."/>
            <person name="Modenutti C."/>
        </authorList>
    </citation>
    <scope>NUCLEOTIDE SEQUENCE [LARGE SCALE GENOMIC DNA]</scope>
</reference>
<comment type="caution">
    <text evidence="1">The sequence shown here is derived from an EMBL/GenBank/DDBJ whole genome shotgun (WGS) entry which is preliminary data.</text>
</comment>
<name>A0ABC8RSE2_9AQUA</name>
<evidence type="ECO:0000313" key="1">
    <source>
        <dbReference type="EMBL" id="CAK9147742.1"/>
    </source>
</evidence>
<dbReference type="AlphaFoldDB" id="A0ABC8RSE2"/>
<keyword evidence="2" id="KW-1185">Reference proteome</keyword>
<dbReference type="EMBL" id="CAUOFW020001724">
    <property type="protein sequence ID" value="CAK9147742.1"/>
    <property type="molecule type" value="Genomic_DNA"/>
</dbReference>
<dbReference type="Proteomes" id="UP001642360">
    <property type="component" value="Unassembled WGS sequence"/>
</dbReference>
<accession>A0ABC8RSE2</accession>
<evidence type="ECO:0008006" key="3">
    <source>
        <dbReference type="Google" id="ProtNLM"/>
    </source>
</evidence>
<organism evidence="1 2">
    <name type="scientific">Ilex paraguariensis</name>
    <name type="common">yerba mate</name>
    <dbReference type="NCBI Taxonomy" id="185542"/>
    <lineage>
        <taxon>Eukaryota</taxon>
        <taxon>Viridiplantae</taxon>
        <taxon>Streptophyta</taxon>
        <taxon>Embryophyta</taxon>
        <taxon>Tracheophyta</taxon>
        <taxon>Spermatophyta</taxon>
        <taxon>Magnoliopsida</taxon>
        <taxon>eudicotyledons</taxon>
        <taxon>Gunneridae</taxon>
        <taxon>Pentapetalae</taxon>
        <taxon>asterids</taxon>
        <taxon>campanulids</taxon>
        <taxon>Aquifoliales</taxon>
        <taxon>Aquifoliaceae</taxon>
        <taxon>Ilex</taxon>
    </lineage>
</organism>
<sequence length="108" mass="13292">MFNRFIRPLTRYYEHLNRFIEDFNWLNLFFNRLNIYQRCHTSPKLSFLHREVFSIHLHILREDRSTQELYFYWMLAPPTHHGSFPLYESRGWSFFGISPTTHATHLGQ</sequence>